<sequence length="122" mass="13586">MNSDETKNSDVSTESIDDTEFVFQIILYAGNARSSAMEAIELAKAGKFEEAREELTVSSNELVAAHKIQTQFIRKEASGEKTEMSVMIVHAQDHLMNAISIRDMASEFVDLYERIAHLGSKS</sequence>
<feature type="active site" description="Tele-phosphohistidine intermediate" evidence="5">
    <location>
        <position position="90"/>
    </location>
</feature>
<comment type="cofactor">
    <cofactor evidence="6">
        <name>Mg(2+)</name>
        <dbReference type="ChEBI" id="CHEBI:18420"/>
    </cofactor>
    <text evidence="6">Binds 1 Mg(2+) ion per trimer.</text>
</comment>
<evidence type="ECO:0000256" key="2">
    <source>
        <dbReference type="ARBA" id="ARBA00022597"/>
    </source>
</evidence>
<dbReference type="SUPFAM" id="SSF46973">
    <property type="entry name" value="Enzyme IIa from lactose specific PTS, IIa-lac"/>
    <property type="match status" value="1"/>
</dbReference>
<evidence type="ECO:0000256" key="4">
    <source>
        <dbReference type="ARBA" id="ARBA00022683"/>
    </source>
</evidence>
<dbReference type="OrthoDB" id="350602at2"/>
<proteinExistence type="predicted"/>
<dbReference type="PROSITE" id="PS51095">
    <property type="entry name" value="PTS_EIIA_TYPE_3"/>
    <property type="match status" value="1"/>
</dbReference>
<keyword evidence="4" id="KW-0598">Phosphotransferase system</keyword>
<dbReference type="CDD" id="cd00215">
    <property type="entry name" value="PTS_IIA_lac"/>
    <property type="match status" value="1"/>
</dbReference>
<dbReference type="Pfam" id="PF02255">
    <property type="entry name" value="PTS_IIA"/>
    <property type="match status" value="1"/>
</dbReference>
<evidence type="ECO:0000313" key="8">
    <source>
        <dbReference type="EMBL" id="ASR49184.1"/>
    </source>
</evidence>
<gene>
    <name evidence="8" type="ORF">B4V02_22020</name>
</gene>
<dbReference type="GO" id="GO:0009401">
    <property type="term" value="P:phosphoenolpyruvate-dependent sugar phosphotransferase system"/>
    <property type="evidence" value="ECO:0007669"/>
    <property type="project" value="UniProtKB-KW"/>
</dbReference>
<dbReference type="AlphaFoldDB" id="A0A222WTH3"/>
<evidence type="ECO:0000256" key="6">
    <source>
        <dbReference type="PIRSR" id="PIRSR000699-2"/>
    </source>
</evidence>
<dbReference type="EMBL" id="CP020028">
    <property type="protein sequence ID" value="ASR49184.1"/>
    <property type="molecule type" value="Genomic_DNA"/>
</dbReference>
<organism evidence="8 9">
    <name type="scientific">Paenibacillus kribbensis</name>
    <dbReference type="NCBI Taxonomy" id="172713"/>
    <lineage>
        <taxon>Bacteria</taxon>
        <taxon>Bacillati</taxon>
        <taxon>Bacillota</taxon>
        <taxon>Bacilli</taxon>
        <taxon>Bacillales</taxon>
        <taxon>Paenibacillaceae</taxon>
        <taxon>Paenibacillus</taxon>
    </lineage>
</organism>
<keyword evidence="2" id="KW-0762">Sugar transport</keyword>
<dbReference type="STRING" id="172713.GCA_001705305_00931"/>
<dbReference type="Gene3D" id="1.20.58.80">
    <property type="entry name" value="Phosphotransferase system, lactose/cellobiose-type IIA subunit"/>
    <property type="match status" value="1"/>
</dbReference>
<protein>
    <submittedName>
        <fullName evidence="8">PTS mannitol transporter subunit IIA</fullName>
    </submittedName>
</protein>
<evidence type="ECO:0000256" key="1">
    <source>
        <dbReference type="ARBA" id="ARBA00022448"/>
    </source>
</evidence>
<dbReference type="Proteomes" id="UP000214666">
    <property type="component" value="Chromosome"/>
</dbReference>
<dbReference type="InterPro" id="IPR003188">
    <property type="entry name" value="PTS_IIA_lac/cel"/>
</dbReference>
<keyword evidence="6" id="KW-0460">Magnesium</keyword>
<dbReference type="GO" id="GO:0046872">
    <property type="term" value="F:metal ion binding"/>
    <property type="evidence" value="ECO:0007669"/>
    <property type="project" value="UniProtKB-KW"/>
</dbReference>
<keyword evidence="9" id="KW-1185">Reference proteome</keyword>
<dbReference type="KEGG" id="pkb:B4V02_22020"/>
<dbReference type="RefSeq" id="WP_068505070.1">
    <property type="nucleotide sequence ID" value="NZ_CP020028.1"/>
</dbReference>
<accession>A0A222WTH3</accession>
<name>A0A222WTH3_9BACL</name>
<evidence type="ECO:0000256" key="5">
    <source>
        <dbReference type="PIRSR" id="PIRSR000699-1"/>
    </source>
</evidence>
<feature type="modified residue" description="Phosphohistidine; by HPr" evidence="7">
    <location>
        <position position="90"/>
    </location>
</feature>
<keyword evidence="6" id="KW-0479">Metal-binding</keyword>
<evidence type="ECO:0000256" key="7">
    <source>
        <dbReference type="PROSITE-ProRule" id="PRU00418"/>
    </source>
</evidence>
<feature type="binding site" evidence="6">
    <location>
        <position position="93"/>
    </location>
    <ligand>
        <name>Mg(2+)</name>
        <dbReference type="ChEBI" id="CHEBI:18420"/>
        <note>ligand shared between all trimeric partners</note>
    </ligand>
</feature>
<evidence type="ECO:0000313" key="9">
    <source>
        <dbReference type="Proteomes" id="UP000214666"/>
    </source>
</evidence>
<keyword evidence="3" id="KW-0808">Transferase</keyword>
<dbReference type="GO" id="GO:0016740">
    <property type="term" value="F:transferase activity"/>
    <property type="evidence" value="ECO:0007669"/>
    <property type="project" value="UniProtKB-KW"/>
</dbReference>
<dbReference type="PANTHER" id="PTHR34382:SF7">
    <property type="entry name" value="PTS SYSTEM N,N'-DIACETYLCHITOBIOSE-SPECIFIC EIIA COMPONENT"/>
    <property type="match status" value="1"/>
</dbReference>
<dbReference type="PANTHER" id="PTHR34382">
    <property type="entry name" value="PTS SYSTEM N,N'-DIACETYLCHITOBIOSE-SPECIFIC EIIA COMPONENT"/>
    <property type="match status" value="1"/>
</dbReference>
<keyword evidence="1" id="KW-0813">Transport</keyword>
<reference evidence="8 9" key="1">
    <citation type="submission" date="2017-03" db="EMBL/GenBank/DDBJ databases">
        <title>Complete genome sequence of Paenibacillus Kribbensis producing bioflocculants.</title>
        <authorList>
            <person name="Lee H.-G."/>
            <person name="Oh H.-M."/>
        </authorList>
    </citation>
    <scope>NUCLEOTIDE SEQUENCE [LARGE SCALE GENOMIC DNA]</scope>
    <source>
        <strain evidence="8 9">AM49</strain>
    </source>
</reference>
<dbReference type="InterPro" id="IPR036542">
    <property type="entry name" value="PTS_IIA_lac/cel_sf"/>
</dbReference>
<dbReference type="PIRSF" id="PIRSF000699">
    <property type="entry name" value="PTS_IILac_III"/>
    <property type="match status" value="1"/>
</dbReference>
<evidence type="ECO:0000256" key="3">
    <source>
        <dbReference type="ARBA" id="ARBA00022679"/>
    </source>
</evidence>